<evidence type="ECO:0000313" key="5">
    <source>
        <dbReference type="Proteomes" id="UP000192708"/>
    </source>
</evidence>
<feature type="transmembrane region" description="Helical" evidence="1">
    <location>
        <begin position="248"/>
        <end position="269"/>
    </location>
</feature>
<dbReference type="InterPro" id="IPR043968">
    <property type="entry name" value="SGNH"/>
</dbReference>
<dbReference type="GO" id="GO:0016747">
    <property type="term" value="F:acyltransferase activity, transferring groups other than amino-acyl groups"/>
    <property type="evidence" value="ECO:0007669"/>
    <property type="project" value="InterPro"/>
</dbReference>
<dbReference type="OrthoDB" id="9814807at2"/>
<dbReference type="EMBL" id="FWXJ01000008">
    <property type="protein sequence ID" value="SMC58342.1"/>
    <property type="molecule type" value="Genomic_DNA"/>
</dbReference>
<feature type="transmembrane region" description="Helical" evidence="1">
    <location>
        <begin position="322"/>
        <end position="342"/>
    </location>
</feature>
<keyword evidence="1" id="KW-1133">Transmembrane helix</keyword>
<keyword evidence="1" id="KW-0812">Transmembrane</keyword>
<keyword evidence="1" id="KW-0472">Membrane</keyword>
<gene>
    <name evidence="4" type="ORF">SAMN06296008_10867</name>
</gene>
<feature type="transmembrane region" description="Helical" evidence="1">
    <location>
        <begin position="35"/>
        <end position="53"/>
    </location>
</feature>
<feature type="transmembrane region" description="Helical" evidence="1">
    <location>
        <begin position="144"/>
        <end position="160"/>
    </location>
</feature>
<keyword evidence="5" id="KW-1185">Reference proteome</keyword>
<dbReference type="Pfam" id="PF19040">
    <property type="entry name" value="SGNH"/>
    <property type="match status" value="1"/>
</dbReference>
<feature type="transmembrane region" description="Helical" evidence="1">
    <location>
        <begin position="12"/>
        <end position="29"/>
    </location>
</feature>
<keyword evidence="4" id="KW-0378">Hydrolase</keyword>
<sequence>MKSIYHPEIDGLRALAVVSVLLFHGFPAFLPGGFVGVDIFFTISGYLITSIIFKELQTNQFSYWSFYQRRIRRIFPSLVVVLVACSVVGWVVLTPAEYELFGTHLATSAGFVPNFRFWREAGYFDKEALTKPLLHLWSLGVEEQFYLLWPVILGFGWRFLSHHLNRLMLLIIALLFGSLTLSYFTIHVNPTADFYSPLTRFWELGLGGFIALLTIYKKFQIHPLFKNSVCSLGGLLLLFAITQFNEQLAFPGLWALIPCLGTGCILLCLNSSAVGIQPSIVLKTLKQPLVVWIGLISYPLYLWHWPLLSFARILEGQELSTLLRSFLLILSVLLAFLCYELLEKPIRKQQRPYWSLVLLLLMICLLSFGITLRKQDGFKHRHQSQLMADPSTMVLGEFRDSIRRPCHIVQQMPSDLDCFEDVRDPVRYALLGDSKAEALFYGLTAVSTTTGRWLLVDGVHPPPPNASSDKLDEHLAKSNMTFHLINRDPQIKVVVLANALRGIFPIDPKTGMITGVGNSEIQLENFDGLISSLEQAGKSVMFAIDNPTFPDPTSCISGGLTSSNFLNQIFYRKANPYCTIRYEDQLAGTKAYRDWVRQLAAKHPRMQLIDLPAHLCNTAENRCQTTENGAFLYSYSDHISDYAAKKIGALITTMADLTQNSLGK</sequence>
<dbReference type="InterPro" id="IPR002656">
    <property type="entry name" value="Acyl_transf_3_dom"/>
</dbReference>
<name>A0A1W2ACX8_9BURK</name>
<feature type="transmembrane region" description="Helical" evidence="1">
    <location>
        <begin position="198"/>
        <end position="216"/>
    </location>
</feature>
<evidence type="ECO:0000313" key="4">
    <source>
        <dbReference type="EMBL" id="SMC58342.1"/>
    </source>
</evidence>
<dbReference type="STRING" id="1938817.SAMN06296008_10867"/>
<feature type="transmembrane region" description="Helical" evidence="1">
    <location>
        <begin position="354"/>
        <end position="372"/>
    </location>
</feature>
<feature type="transmembrane region" description="Helical" evidence="1">
    <location>
        <begin position="223"/>
        <end position="242"/>
    </location>
</feature>
<feature type="domain" description="Acyltransferase 3" evidence="2">
    <location>
        <begin position="8"/>
        <end position="339"/>
    </location>
</feature>
<keyword evidence="4" id="KW-0012">Acyltransferase</keyword>
<evidence type="ECO:0000259" key="2">
    <source>
        <dbReference type="Pfam" id="PF01757"/>
    </source>
</evidence>
<feature type="transmembrane region" description="Helical" evidence="1">
    <location>
        <begin position="167"/>
        <end position="186"/>
    </location>
</feature>
<dbReference type="Proteomes" id="UP000192708">
    <property type="component" value="Unassembled WGS sequence"/>
</dbReference>
<dbReference type="AlphaFoldDB" id="A0A1W2ACX8"/>
<reference evidence="4 5" key="1">
    <citation type="submission" date="2017-04" db="EMBL/GenBank/DDBJ databases">
        <authorList>
            <person name="Afonso C.L."/>
            <person name="Miller P.J."/>
            <person name="Scott M.A."/>
            <person name="Spackman E."/>
            <person name="Goraichik I."/>
            <person name="Dimitrov K.M."/>
            <person name="Suarez D.L."/>
            <person name="Swayne D.E."/>
        </authorList>
    </citation>
    <scope>NUCLEOTIDE SEQUENCE [LARGE SCALE GENOMIC DNA]</scope>
    <source>
        <strain evidence="4 5">VK13</strain>
    </source>
</reference>
<dbReference type="InterPro" id="IPR050879">
    <property type="entry name" value="Acyltransferase_3"/>
</dbReference>
<feature type="transmembrane region" description="Helical" evidence="1">
    <location>
        <begin position="289"/>
        <end position="310"/>
    </location>
</feature>
<organism evidence="4 5">
    <name type="scientific">Polynucleobacter kasalickyi</name>
    <dbReference type="NCBI Taxonomy" id="1938817"/>
    <lineage>
        <taxon>Bacteria</taxon>
        <taxon>Pseudomonadati</taxon>
        <taxon>Pseudomonadota</taxon>
        <taxon>Betaproteobacteria</taxon>
        <taxon>Burkholderiales</taxon>
        <taxon>Burkholderiaceae</taxon>
        <taxon>Polynucleobacter</taxon>
    </lineage>
</organism>
<dbReference type="Pfam" id="PF01757">
    <property type="entry name" value="Acyl_transf_3"/>
    <property type="match status" value="1"/>
</dbReference>
<proteinExistence type="predicted"/>
<evidence type="ECO:0000256" key="1">
    <source>
        <dbReference type="SAM" id="Phobius"/>
    </source>
</evidence>
<keyword evidence="4" id="KW-0808">Transferase</keyword>
<accession>A0A1W2ACX8</accession>
<dbReference type="RefSeq" id="WP_084283715.1">
    <property type="nucleotide sequence ID" value="NZ_FWXJ01000008.1"/>
</dbReference>
<feature type="domain" description="SGNH" evidence="3">
    <location>
        <begin position="416"/>
        <end position="651"/>
    </location>
</feature>
<evidence type="ECO:0000259" key="3">
    <source>
        <dbReference type="Pfam" id="PF19040"/>
    </source>
</evidence>
<dbReference type="GO" id="GO:0016787">
    <property type="term" value="F:hydrolase activity"/>
    <property type="evidence" value="ECO:0007669"/>
    <property type="project" value="UniProtKB-KW"/>
</dbReference>
<dbReference type="PANTHER" id="PTHR23028">
    <property type="entry name" value="ACETYLTRANSFERASE"/>
    <property type="match status" value="1"/>
</dbReference>
<dbReference type="GO" id="GO:0016020">
    <property type="term" value="C:membrane"/>
    <property type="evidence" value="ECO:0007669"/>
    <property type="project" value="TreeGrafter"/>
</dbReference>
<protein>
    <submittedName>
        <fullName evidence="4">Peptidoglycan/LPS O-acetylase OafA/YrhL, contains acyltransferase and SGNH-hydrolase domains</fullName>
    </submittedName>
</protein>
<feature type="transmembrane region" description="Helical" evidence="1">
    <location>
        <begin position="74"/>
        <end position="93"/>
    </location>
</feature>
<dbReference type="PANTHER" id="PTHR23028:SF53">
    <property type="entry name" value="ACYL_TRANSF_3 DOMAIN-CONTAINING PROTEIN"/>
    <property type="match status" value="1"/>
</dbReference>
<dbReference type="GO" id="GO:0009103">
    <property type="term" value="P:lipopolysaccharide biosynthetic process"/>
    <property type="evidence" value="ECO:0007669"/>
    <property type="project" value="TreeGrafter"/>
</dbReference>